<reference evidence="2" key="2">
    <citation type="submission" date="2023-06" db="EMBL/GenBank/DDBJ databases">
        <authorList>
            <person name="Swenson N.G."/>
            <person name="Wegrzyn J.L."/>
            <person name="Mcevoy S.L."/>
        </authorList>
    </citation>
    <scope>NUCLEOTIDE SEQUENCE</scope>
    <source>
        <strain evidence="2">NS2018</strain>
        <tissue evidence="2">Leaf</tissue>
    </source>
</reference>
<accession>A0AA39SWD6</accession>
<evidence type="ECO:0000313" key="2">
    <source>
        <dbReference type="EMBL" id="KAK0597648.1"/>
    </source>
</evidence>
<comment type="caution">
    <text evidence="2">The sequence shown here is derived from an EMBL/GenBank/DDBJ whole genome shotgun (WGS) entry which is preliminary data.</text>
</comment>
<dbReference type="AlphaFoldDB" id="A0AA39SWD6"/>
<dbReference type="Proteomes" id="UP001168877">
    <property type="component" value="Unassembled WGS sequence"/>
</dbReference>
<keyword evidence="3" id="KW-1185">Reference proteome</keyword>
<evidence type="ECO:0000256" key="1">
    <source>
        <dbReference type="SAM" id="Phobius"/>
    </source>
</evidence>
<organism evidence="2 3">
    <name type="scientific">Acer saccharum</name>
    <name type="common">Sugar maple</name>
    <dbReference type="NCBI Taxonomy" id="4024"/>
    <lineage>
        <taxon>Eukaryota</taxon>
        <taxon>Viridiplantae</taxon>
        <taxon>Streptophyta</taxon>
        <taxon>Embryophyta</taxon>
        <taxon>Tracheophyta</taxon>
        <taxon>Spermatophyta</taxon>
        <taxon>Magnoliopsida</taxon>
        <taxon>eudicotyledons</taxon>
        <taxon>Gunneridae</taxon>
        <taxon>Pentapetalae</taxon>
        <taxon>rosids</taxon>
        <taxon>malvids</taxon>
        <taxon>Sapindales</taxon>
        <taxon>Sapindaceae</taxon>
        <taxon>Hippocastanoideae</taxon>
        <taxon>Acereae</taxon>
        <taxon>Acer</taxon>
    </lineage>
</organism>
<reference evidence="2" key="1">
    <citation type="journal article" date="2022" name="Plant J.">
        <title>Strategies of tolerance reflected in two North American maple genomes.</title>
        <authorList>
            <person name="McEvoy S.L."/>
            <person name="Sezen U.U."/>
            <person name="Trouern-Trend A."/>
            <person name="McMahon S.M."/>
            <person name="Schaberg P.G."/>
            <person name="Yang J."/>
            <person name="Wegrzyn J.L."/>
            <person name="Swenson N.G."/>
        </authorList>
    </citation>
    <scope>NUCLEOTIDE SEQUENCE</scope>
    <source>
        <strain evidence="2">NS2018</strain>
    </source>
</reference>
<protein>
    <submittedName>
        <fullName evidence="2">Uncharacterized protein</fullName>
    </submittedName>
</protein>
<feature type="transmembrane region" description="Helical" evidence="1">
    <location>
        <begin position="29"/>
        <end position="51"/>
    </location>
</feature>
<name>A0AA39SWD6_ACESA</name>
<keyword evidence="1" id="KW-1133">Transmembrane helix</keyword>
<evidence type="ECO:0000313" key="3">
    <source>
        <dbReference type="Proteomes" id="UP001168877"/>
    </source>
</evidence>
<keyword evidence="1" id="KW-0472">Membrane</keyword>
<keyword evidence="1" id="KW-0812">Transmembrane</keyword>
<proteinExistence type="predicted"/>
<gene>
    <name evidence="2" type="ORF">LWI29_027237</name>
</gene>
<sequence>MTRVHHLMTNPSQTHNPVTMPWSNSSPGYLVNILLLWLALGIFDINSGVVYGDRTHAYNEFSQDLHITLIWEAYSFIKLDGMGNLEAPLVMMSSYFLTKGGKFDPTICYKRNNWVESRGLQEDALFSSAEHYCSKKCPLTISSLVWLPPLHRPHLHVPPNPKLHQSRCSTKI</sequence>
<dbReference type="EMBL" id="JAUESC010000004">
    <property type="protein sequence ID" value="KAK0597648.1"/>
    <property type="molecule type" value="Genomic_DNA"/>
</dbReference>